<evidence type="ECO:0000313" key="3">
    <source>
        <dbReference type="Proteomes" id="UP000006437"/>
    </source>
</evidence>
<feature type="transmembrane region" description="Helical" evidence="1">
    <location>
        <begin position="385"/>
        <end position="404"/>
    </location>
</feature>
<comment type="caution">
    <text evidence="2">The sequence shown here is derived from an EMBL/GenBank/DDBJ whole genome shotgun (WGS) entry which is preliminary data.</text>
</comment>
<accession>G9X0A5</accession>
<dbReference type="BioCyc" id="EBAC796937-HMP:GMGH-1849-MONOMER"/>
<feature type="transmembrane region" description="Helical" evidence="1">
    <location>
        <begin position="437"/>
        <end position="456"/>
    </location>
</feature>
<dbReference type="EMBL" id="AFZE01000013">
    <property type="protein sequence ID" value="EHL15452.1"/>
    <property type="molecule type" value="Genomic_DNA"/>
</dbReference>
<evidence type="ECO:0000313" key="2">
    <source>
        <dbReference type="EMBL" id="EHL15452.1"/>
    </source>
</evidence>
<proteinExistence type="predicted"/>
<dbReference type="AlphaFoldDB" id="G9X0A5"/>
<feature type="transmembrane region" description="Helical" evidence="1">
    <location>
        <begin position="6"/>
        <end position="22"/>
    </location>
</feature>
<keyword evidence="1" id="KW-1133">Transmembrane helix</keyword>
<protein>
    <recommendedName>
        <fullName evidence="4">Glycosyltransferase RgtA/B/C/D-like domain-containing protein</fullName>
    </recommendedName>
</protein>
<feature type="transmembrane region" description="Helical" evidence="1">
    <location>
        <begin position="235"/>
        <end position="253"/>
    </location>
</feature>
<keyword evidence="1" id="KW-0812">Transmembrane</keyword>
<feature type="transmembrane region" description="Helical" evidence="1">
    <location>
        <begin position="491"/>
        <end position="514"/>
    </location>
</feature>
<feature type="transmembrane region" description="Helical" evidence="1">
    <location>
        <begin position="526"/>
        <end position="546"/>
    </location>
</feature>
<feature type="transmembrane region" description="Helical" evidence="1">
    <location>
        <begin position="308"/>
        <end position="326"/>
    </location>
</feature>
<feature type="transmembrane region" description="Helical" evidence="1">
    <location>
        <begin position="552"/>
        <end position="573"/>
    </location>
</feature>
<feature type="transmembrane region" description="Helical" evidence="1">
    <location>
        <begin position="194"/>
        <end position="215"/>
    </location>
</feature>
<dbReference type="HOGENOM" id="CLU_373781_0_0_9"/>
<dbReference type="Proteomes" id="UP000006437">
    <property type="component" value="Unassembled WGS sequence"/>
</dbReference>
<gene>
    <name evidence="2" type="ORF">HMPREF9629_01841</name>
</gene>
<feature type="transmembrane region" description="Helical" evidence="1">
    <location>
        <begin position="34"/>
        <end position="52"/>
    </location>
</feature>
<feature type="transmembrane region" description="Helical" evidence="1">
    <location>
        <begin position="410"/>
        <end position="425"/>
    </location>
</feature>
<feature type="transmembrane region" description="Helical" evidence="1">
    <location>
        <begin position="362"/>
        <end position="380"/>
    </location>
</feature>
<reference evidence="2 3" key="1">
    <citation type="submission" date="2011-08" db="EMBL/GenBank/DDBJ databases">
        <title>The Genome Sequence of Eubacteriaceae bacterium ACC19a.</title>
        <authorList>
            <consortium name="The Broad Institute Genome Sequencing Platform"/>
            <person name="Earl A."/>
            <person name="Ward D."/>
            <person name="Feldgarden M."/>
            <person name="Gevers D."/>
            <person name="Sizova M."/>
            <person name="Hazen A."/>
            <person name="Epstein S."/>
            <person name="Young S.K."/>
            <person name="Zeng Q."/>
            <person name="Gargeya S."/>
            <person name="Fitzgerald M."/>
            <person name="Haas B."/>
            <person name="Abouelleil A."/>
            <person name="Alvarado L."/>
            <person name="Arachchi H.M."/>
            <person name="Berlin A."/>
            <person name="Brown A."/>
            <person name="Chapman S.B."/>
            <person name="Chen Z."/>
            <person name="Dunbar C."/>
            <person name="Freedman E."/>
            <person name="Gearin G."/>
            <person name="Gellesch M."/>
            <person name="Goldberg J."/>
            <person name="Griggs A."/>
            <person name="Gujja S."/>
            <person name="Heiman D."/>
            <person name="Howarth C."/>
            <person name="Larson L."/>
            <person name="Lui A."/>
            <person name="MacDonald P.J.P."/>
            <person name="Montmayeur A."/>
            <person name="Murphy C."/>
            <person name="Neiman D."/>
            <person name="Pearson M."/>
            <person name="Priest M."/>
            <person name="Roberts A."/>
            <person name="Saif S."/>
            <person name="Shea T."/>
            <person name="Shenoy N."/>
            <person name="Sisk P."/>
            <person name="Stolte C."/>
            <person name="Sykes S."/>
            <person name="Wortman J."/>
            <person name="Nusbaum C."/>
            <person name="Birren B."/>
        </authorList>
    </citation>
    <scope>NUCLEOTIDE SEQUENCE [LARGE SCALE GENOMIC DNA]</scope>
    <source>
        <strain evidence="2 3">ACC19a</strain>
    </source>
</reference>
<name>G9X0A5_9FIRM</name>
<feature type="transmembrane region" description="Helical" evidence="1">
    <location>
        <begin position="338"/>
        <end position="356"/>
    </location>
</feature>
<evidence type="ECO:0000256" key="1">
    <source>
        <dbReference type="SAM" id="Phobius"/>
    </source>
</evidence>
<dbReference type="RefSeq" id="WP_009526070.1">
    <property type="nucleotide sequence ID" value="NZ_JH414561.1"/>
</dbReference>
<sequence>MKNIFLFIIFIMSVLLLYKKFVYHRINFFDRNIIFSKLIISLIITAFMAIFFQKMYYSLIYEETKETNILVQATNKKSEMAEGNEILLRYIEIDGKRFDAYDYIVEGNWLYYCGGAHWKTYDLEKTISDSIKLKIPRGFKKNLIFQSNKWRGIVRVTYNDKEKDIDLYEDVTEEDNEISVGLNDNSFLEQYDMYILYFFYFITDIIIIIIIDLMIVLNKKISNENSLIKIQINDIVYYFIIALLTLSITFTYTDSPWSKVVPWVDADIYLYNGYAMNKGLTIYKDIFDNKGILLQIIQFLGYRFSDSYVGVWYIETVMLFITFCFFYNTSRIFFTKNISILIVFLTINTIPVYLQLGNYSESYALLFVSISMYLFVKNIYENNALIGRIHSFIIGLCFICVFLLRQNLISIWIVFCPFIFFKLMFDKKYKVAIKCIIYFFFGILSVVIPFYIYLLFNNAVKEFIYACFTINFKYVSNGYNGELSNYDRLNVILFFSKNYNCLIASMPIIYYLYIKIIKKSKINKNIIIVYILSYAYIIITFVLVSISGDKWLHYGIILFPSFMLSNIIFILCLKDLIINYNYGKQVFFLLGIITCISIIGSESLINFQKQHLWVITSNYVDTEIKYICNLIKENTDDNERILVYGINNRLYLQSNRLSSSKYFSQSPYVSIDKSIESDIAKDIENSNPKAITIDNIVYNNEEAYGLDLFIKNFINREYTKFYEGKDITLFLKRVEKIYSYEEL</sequence>
<feature type="transmembrane region" description="Helical" evidence="1">
    <location>
        <begin position="585"/>
        <end position="605"/>
    </location>
</feature>
<evidence type="ECO:0008006" key="4">
    <source>
        <dbReference type="Google" id="ProtNLM"/>
    </source>
</evidence>
<keyword evidence="1" id="KW-0472">Membrane</keyword>
<organism evidence="2 3">
    <name type="scientific">Peptoanaerobacter stomatis</name>
    <dbReference type="NCBI Taxonomy" id="796937"/>
    <lineage>
        <taxon>Bacteria</taxon>
        <taxon>Bacillati</taxon>
        <taxon>Bacillota</taxon>
        <taxon>Clostridia</taxon>
        <taxon>Peptostreptococcales</taxon>
        <taxon>Filifactoraceae</taxon>
        <taxon>Peptoanaerobacter</taxon>
    </lineage>
</organism>